<proteinExistence type="predicted"/>
<feature type="compositionally biased region" description="Basic and acidic residues" evidence="1">
    <location>
        <begin position="67"/>
        <end position="80"/>
    </location>
</feature>
<keyword evidence="3" id="KW-1185">Reference proteome</keyword>
<feature type="compositionally biased region" description="Basic and acidic residues" evidence="1">
    <location>
        <begin position="1"/>
        <end position="19"/>
    </location>
</feature>
<dbReference type="AlphaFoldDB" id="A0A9Q3YS49"/>
<accession>A0A9Q3YS49</accession>
<evidence type="ECO:0000313" key="2">
    <source>
        <dbReference type="EMBL" id="MCC4309258.1"/>
    </source>
</evidence>
<feature type="region of interest" description="Disordered" evidence="1">
    <location>
        <begin position="1"/>
        <end position="22"/>
    </location>
</feature>
<organism evidence="2 3">
    <name type="scientific">Alloalcanivorax marinus</name>
    <dbReference type="NCBI Taxonomy" id="1177169"/>
    <lineage>
        <taxon>Bacteria</taxon>
        <taxon>Pseudomonadati</taxon>
        <taxon>Pseudomonadota</taxon>
        <taxon>Gammaproteobacteria</taxon>
        <taxon>Oceanospirillales</taxon>
        <taxon>Alcanivoracaceae</taxon>
        <taxon>Alloalcanivorax</taxon>
    </lineage>
</organism>
<reference evidence="2" key="1">
    <citation type="submission" date="2021-10" db="EMBL/GenBank/DDBJ databases">
        <title>The diversity and Nitrogen Metabolism of Culturable Nitrate-Utilizing Bacteria Within the Oxygen Minimum Zone of the Changjiang (Yangtze River)Estuary.</title>
        <authorList>
            <person name="Zhang D."/>
            <person name="Zheng J."/>
            <person name="Liu S."/>
            <person name="He W."/>
        </authorList>
    </citation>
    <scope>NUCLEOTIDE SEQUENCE</scope>
    <source>
        <strain evidence="2">FXH-223</strain>
    </source>
</reference>
<evidence type="ECO:0000256" key="1">
    <source>
        <dbReference type="SAM" id="MobiDB-lite"/>
    </source>
</evidence>
<dbReference type="RefSeq" id="WP_228234153.1">
    <property type="nucleotide sequence ID" value="NZ_JAJGNA010000014.1"/>
</dbReference>
<sequence>MSLPDTEHAPRPRRPREPDLYMPAMPPLGLIHALETRVRAWLKRRRLRRLERHQDAAPVVPGGGRSDFSRDEDGTGADRD</sequence>
<protein>
    <submittedName>
        <fullName evidence="2">Uncharacterized protein</fullName>
    </submittedName>
</protein>
<comment type="caution">
    <text evidence="2">The sequence shown here is derived from an EMBL/GenBank/DDBJ whole genome shotgun (WGS) entry which is preliminary data.</text>
</comment>
<dbReference type="EMBL" id="JAJGNA010000014">
    <property type="protein sequence ID" value="MCC4309258.1"/>
    <property type="molecule type" value="Genomic_DNA"/>
</dbReference>
<gene>
    <name evidence="2" type="ORF">LL252_11805</name>
</gene>
<feature type="region of interest" description="Disordered" evidence="1">
    <location>
        <begin position="50"/>
        <end position="80"/>
    </location>
</feature>
<evidence type="ECO:0000313" key="3">
    <source>
        <dbReference type="Proteomes" id="UP001108027"/>
    </source>
</evidence>
<dbReference type="Proteomes" id="UP001108027">
    <property type="component" value="Unassembled WGS sequence"/>
</dbReference>
<name>A0A9Q3YS49_9GAMM</name>